<gene>
    <name evidence="2" type="ORF">ACHAXA_007540</name>
</gene>
<evidence type="ECO:0000313" key="3">
    <source>
        <dbReference type="Proteomes" id="UP001530377"/>
    </source>
</evidence>
<comment type="caution">
    <text evidence="2">The sequence shown here is derived from an EMBL/GenBank/DDBJ whole genome shotgun (WGS) entry which is preliminary data.</text>
</comment>
<dbReference type="PANTHER" id="PTHR24216">
    <property type="entry name" value="PAXILLIN-RELATED"/>
    <property type="match status" value="1"/>
</dbReference>
<feature type="compositionally biased region" description="Low complexity" evidence="1">
    <location>
        <begin position="301"/>
        <end position="352"/>
    </location>
</feature>
<evidence type="ECO:0000313" key="2">
    <source>
        <dbReference type="EMBL" id="KAL3827033.1"/>
    </source>
</evidence>
<feature type="compositionally biased region" description="Low complexity" evidence="1">
    <location>
        <begin position="185"/>
        <end position="203"/>
    </location>
</feature>
<proteinExistence type="predicted"/>
<protein>
    <submittedName>
        <fullName evidence="2">Uncharacterized protein</fullName>
    </submittedName>
</protein>
<dbReference type="EMBL" id="JALLPB020000009">
    <property type="protein sequence ID" value="KAL3827033.1"/>
    <property type="molecule type" value="Genomic_DNA"/>
</dbReference>
<dbReference type="Proteomes" id="UP001530377">
    <property type="component" value="Unassembled WGS sequence"/>
</dbReference>
<feature type="compositionally biased region" description="Polar residues" evidence="1">
    <location>
        <begin position="534"/>
        <end position="543"/>
    </location>
</feature>
<feature type="compositionally biased region" description="Basic and acidic residues" evidence="1">
    <location>
        <begin position="582"/>
        <end position="598"/>
    </location>
</feature>
<feature type="compositionally biased region" description="Low complexity" evidence="1">
    <location>
        <begin position="618"/>
        <end position="635"/>
    </location>
</feature>
<feature type="region of interest" description="Disordered" evidence="1">
    <location>
        <begin position="529"/>
        <end position="548"/>
    </location>
</feature>
<name>A0ABD3SRF4_9STRA</name>
<feature type="compositionally biased region" description="Low complexity" evidence="1">
    <location>
        <begin position="265"/>
        <end position="287"/>
    </location>
</feature>
<sequence length="1051" mass="113552">MDACSIEKQTAVAGRMEDLLMGGDSSGSDDSDADTTNIKESGAPKQAAVPSIVIATDPSSSSPPKPSMAGQGDSKSELTNRLKNLYSAQPIPAPPPALVQMPPSAGGGQQGNDGEGVPASGAAAVPTTPGSRGSVPLPIQVDNIPAMAAPSPSSRQMSGNNLSNNPSYIPPMVHTSHRGSPVSAQLSQPQQQLQQQQQQQHHPGAIPPPVQHGSVGRVPAPLPKARITGRSAAPSNRVASVPVARSIVPNTSVTGVLGPPPPSPLTTTQQQQQQQQQQQLTSSSRQQYAHAPHLQRGSGYSSSSHPSSQQQHQQQPHQRSSVPPHLQQQQQPLQNSQQTMQMQSTSSSSRSNNAGVLPGVVLASGNSHNMTDNEKIEKERFLMFTRVLMKYLEQRDPNMHAAAKAQIKECYEKNKSGDPQFRSLTTSMKARLRSTVGEIYWGKAHDYLDHFMMQKRGVQQKETNERAQQQDQMQQQLAYDNHMVILPPTNRVVIPPPTVPIPAPQVAPGQQQQQQRQVADIAAAQKVPKPLPSNIANPPTTIPVSVPMPASIPTNAAGMPTSTTAVDLDAKKKAEAKKRKEQRNQLARDKRAASKKNAETALTGALSIPTMMTTLSTASLSAPTSTSASSIVSIKTTERGEGDKSKKKKAPASRSNSSSSITKKLQAVREPSNSLMEMIDHATLIDVKNLPNIFYSNAYKMDVNLDKEQRILLYGDEERQSIMKDITIAATVALDSAVDVEARDKLFRDAGVPPLPTTIPAMYDGWGTKNVLSVRNAWAKVRLPESERRLAEMKMEESDRARRERPMVAQMTPSTTDDGDEIAVSTPPPSSPPAADALSIENDKTNHAWFNEGRAEQDPTLALLSEATEQFLKSAIEGAIGKARLRLNLDGVRLWHTLQAHAVASNKVGDDVDCPVPPASIRLGCDVRRQIALSQGNAAKIYQRMEEAITRRNEDRPPSYDPNDVGRMILESTSMGDLSKRPLLKHAAETAALDAKRKFSVFCGIDSADPPFGRVPKKVVVTVQDIAVGALGNRMMTIGSRRKRFAIGLNY</sequence>
<reference evidence="2 3" key="1">
    <citation type="submission" date="2024-10" db="EMBL/GenBank/DDBJ databases">
        <title>Updated reference genomes for cyclostephanoid diatoms.</title>
        <authorList>
            <person name="Roberts W.R."/>
            <person name="Alverson A.J."/>
        </authorList>
    </citation>
    <scope>NUCLEOTIDE SEQUENCE [LARGE SCALE GENOMIC DNA]</scope>
    <source>
        <strain evidence="2 3">AJA228-03</strain>
    </source>
</reference>
<dbReference type="AlphaFoldDB" id="A0ABD3SRF4"/>
<evidence type="ECO:0000256" key="1">
    <source>
        <dbReference type="SAM" id="MobiDB-lite"/>
    </source>
</evidence>
<feature type="compositionally biased region" description="Polar residues" evidence="1">
    <location>
        <begin position="151"/>
        <end position="167"/>
    </location>
</feature>
<feature type="region of interest" description="Disordered" evidence="1">
    <location>
        <begin position="570"/>
        <end position="600"/>
    </location>
</feature>
<feature type="region of interest" description="Disordered" evidence="1">
    <location>
        <begin position="15"/>
        <end position="239"/>
    </location>
</feature>
<accession>A0ABD3SRF4</accession>
<organism evidence="2 3">
    <name type="scientific">Cyclostephanos tholiformis</name>
    <dbReference type="NCBI Taxonomy" id="382380"/>
    <lineage>
        <taxon>Eukaryota</taxon>
        <taxon>Sar</taxon>
        <taxon>Stramenopiles</taxon>
        <taxon>Ochrophyta</taxon>
        <taxon>Bacillariophyta</taxon>
        <taxon>Coscinodiscophyceae</taxon>
        <taxon>Thalassiosirophycidae</taxon>
        <taxon>Stephanodiscales</taxon>
        <taxon>Stephanodiscaceae</taxon>
        <taxon>Cyclostephanos</taxon>
    </lineage>
</organism>
<keyword evidence="3" id="KW-1185">Reference proteome</keyword>
<feature type="region of interest" description="Disordered" evidence="1">
    <location>
        <begin position="811"/>
        <end position="835"/>
    </location>
</feature>
<feature type="region of interest" description="Disordered" evidence="1">
    <location>
        <begin position="251"/>
        <end position="371"/>
    </location>
</feature>
<feature type="compositionally biased region" description="Low complexity" evidence="1">
    <location>
        <begin position="652"/>
        <end position="664"/>
    </location>
</feature>
<feature type="region of interest" description="Disordered" evidence="1">
    <location>
        <begin position="618"/>
        <end position="670"/>
    </location>
</feature>
<feature type="compositionally biased region" description="Gly residues" evidence="1">
    <location>
        <begin position="105"/>
        <end position="114"/>
    </location>
</feature>